<proteinExistence type="predicted"/>
<evidence type="ECO:0000313" key="1">
    <source>
        <dbReference type="EMBL" id="GAJ04571.1"/>
    </source>
</evidence>
<accession>X1UXG0</accession>
<protein>
    <submittedName>
        <fullName evidence="1">Uncharacterized protein</fullName>
    </submittedName>
</protein>
<reference evidence="1" key="1">
    <citation type="journal article" date="2014" name="Front. Microbiol.">
        <title>High frequency of phylogenetically diverse reductive dehalogenase-homologous genes in deep subseafloor sedimentary metagenomes.</title>
        <authorList>
            <person name="Kawai M."/>
            <person name="Futagami T."/>
            <person name="Toyoda A."/>
            <person name="Takaki Y."/>
            <person name="Nishi S."/>
            <person name="Hori S."/>
            <person name="Arai W."/>
            <person name="Tsubouchi T."/>
            <person name="Morono Y."/>
            <person name="Uchiyama I."/>
            <person name="Ito T."/>
            <person name="Fujiyama A."/>
            <person name="Inagaki F."/>
            <person name="Takami H."/>
        </authorList>
    </citation>
    <scope>NUCLEOTIDE SEQUENCE</scope>
    <source>
        <strain evidence="1">Expedition CK06-06</strain>
    </source>
</reference>
<dbReference type="EMBL" id="BARW01026354">
    <property type="protein sequence ID" value="GAJ04571.1"/>
    <property type="molecule type" value="Genomic_DNA"/>
</dbReference>
<sequence length="90" mass="9284">MGYSYVTAAKSIAAGEIKKITSVICTPLSNAAVSAQLTLYNATAATANTEIMHLRCGSAAQSVIWSDSIGIGVTNLWAAVGSAYATIVWD</sequence>
<gene>
    <name evidence="1" type="ORF">S12H4_43000</name>
</gene>
<dbReference type="AlphaFoldDB" id="X1UXG0"/>
<name>X1UXG0_9ZZZZ</name>
<comment type="caution">
    <text evidence="1">The sequence shown here is derived from an EMBL/GenBank/DDBJ whole genome shotgun (WGS) entry which is preliminary data.</text>
</comment>
<organism evidence="1">
    <name type="scientific">marine sediment metagenome</name>
    <dbReference type="NCBI Taxonomy" id="412755"/>
    <lineage>
        <taxon>unclassified sequences</taxon>
        <taxon>metagenomes</taxon>
        <taxon>ecological metagenomes</taxon>
    </lineage>
</organism>